<name>A0A317SLP8_9PEZI</name>
<reference evidence="1 2" key="1">
    <citation type="submission" date="2018-03" db="EMBL/GenBank/DDBJ databases">
        <title>Genomes of Pezizomycetes fungi and the evolution of truffles.</title>
        <authorList>
            <person name="Murat C."/>
            <person name="Payen T."/>
            <person name="Noel B."/>
            <person name="Kuo A."/>
            <person name="Martin F.M."/>
        </authorList>
    </citation>
    <scope>NUCLEOTIDE SEQUENCE [LARGE SCALE GENOMIC DNA]</scope>
    <source>
        <strain evidence="1">091103-1</strain>
    </source>
</reference>
<comment type="caution">
    <text evidence="1">The sequence shown here is derived from an EMBL/GenBank/DDBJ whole genome shotgun (WGS) entry which is preliminary data.</text>
</comment>
<protein>
    <submittedName>
        <fullName evidence="1">Uncharacterized protein</fullName>
    </submittedName>
</protein>
<organism evidence="1 2">
    <name type="scientific">Tuber magnatum</name>
    <name type="common">white Piedmont truffle</name>
    <dbReference type="NCBI Taxonomy" id="42249"/>
    <lineage>
        <taxon>Eukaryota</taxon>
        <taxon>Fungi</taxon>
        <taxon>Dikarya</taxon>
        <taxon>Ascomycota</taxon>
        <taxon>Pezizomycotina</taxon>
        <taxon>Pezizomycetes</taxon>
        <taxon>Pezizales</taxon>
        <taxon>Tuberaceae</taxon>
        <taxon>Tuber</taxon>
    </lineage>
</organism>
<dbReference type="STRING" id="42249.A0A317SLP8"/>
<evidence type="ECO:0000313" key="1">
    <source>
        <dbReference type="EMBL" id="PWW75392.1"/>
    </source>
</evidence>
<keyword evidence="2" id="KW-1185">Reference proteome</keyword>
<accession>A0A317SLP8</accession>
<sequence>MIAPSGLKEPDSSFAPVSRPSEDAWPTLVLETVLSHSQMRLVADARWWLENAGGEVKIVIAVSVSWANMRFHIEKWENVSPPNGGVSCAHQNVPRPTPTKTQEIDIVGNVVTGAPLKLEFEKLMLRKPGAGEGDIILDMQDLQDFTTNFWHYTQ</sequence>
<dbReference type="OrthoDB" id="76567at2759"/>
<dbReference type="AlphaFoldDB" id="A0A317SLP8"/>
<gene>
    <name evidence="1" type="ORF">C7212DRAFT_202884</name>
</gene>
<dbReference type="EMBL" id="PYWC01000046">
    <property type="protein sequence ID" value="PWW75392.1"/>
    <property type="molecule type" value="Genomic_DNA"/>
</dbReference>
<evidence type="ECO:0000313" key="2">
    <source>
        <dbReference type="Proteomes" id="UP000246991"/>
    </source>
</evidence>
<dbReference type="Proteomes" id="UP000246991">
    <property type="component" value="Unassembled WGS sequence"/>
</dbReference>
<proteinExistence type="predicted"/>